<protein>
    <submittedName>
        <fullName evidence="1">Uncharacterized protein</fullName>
    </submittedName>
</protein>
<sequence>MEQMRIPEEMLVHFNYEAKDVPQTVRELRPIIFQDGNDFCCVLGPDMKKGIFACGLSPQEALKNWQRNLDERIKNHSDNDEVANYVVDALKASNKKIW</sequence>
<reference evidence="1 2" key="1">
    <citation type="submission" date="2024-09" db="EMBL/GenBank/DDBJ databases">
        <authorList>
            <person name="Sun Q."/>
            <person name="Mori K."/>
        </authorList>
    </citation>
    <scope>NUCLEOTIDE SEQUENCE [LARGE SCALE GENOMIC DNA]</scope>
    <source>
        <strain evidence="1 2">CCM 7765</strain>
    </source>
</reference>
<proteinExistence type="predicted"/>
<gene>
    <name evidence="1" type="ORF">ACFFI0_12065</name>
</gene>
<keyword evidence="2" id="KW-1185">Reference proteome</keyword>
<evidence type="ECO:0000313" key="2">
    <source>
        <dbReference type="Proteomes" id="UP001589774"/>
    </source>
</evidence>
<evidence type="ECO:0000313" key="1">
    <source>
        <dbReference type="EMBL" id="MFC0319049.1"/>
    </source>
</evidence>
<comment type="caution">
    <text evidence="1">The sequence shown here is derived from an EMBL/GenBank/DDBJ whole genome shotgun (WGS) entry which is preliminary data.</text>
</comment>
<dbReference type="EMBL" id="JBHLWO010000002">
    <property type="protein sequence ID" value="MFC0319049.1"/>
    <property type="molecule type" value="Genomic_DNA"/>
</dbReference>
<name>A0ABV6HKB8_9SPHI</name>
<accession>A0ABV6HKB8</accession>
<organism evidence="1 2">
    <name type="scientific">Olivibacter oleidegradans</name>
    <dbReference type="NCBI Taxonomy" id="760123"/>
    <lineage>
        <taxon>Bacteria</taxon>
        <taxon>Pseudomonadati</taxon>
        <taxon>Bacteroidota</taxon>
        <taxon>Sphingobacteriia</taxon>
        <taxon>Sphingobacteriales</taxon>
        <taxon>Sphingobacteriaceae</taxon>
        <taxon>Olivibacter</taxon>
    </lineage>
</organism>
<dbReference type="RefSeq" id="WP_130857871.1">
    <property type="nucleotide sequence ID" value="NZ_JBHLWO010000002.1"/>
</dbReference>
<dbReference type="Proteomes" id="UP001589774">
    <property type="component" value="Unassembled WGS sequence"/>
</dbReference>